<protein>
    <recommendedName>
        <fullName evidence="5">Diaminopimelate epimerase-like protein</fullName>
    </recommendedName>
</protein>
<name>A0A8H5AYG1_9AGAR</name>
<dbReference type="EMBL" id="JAACJJ010000056">
    <property type="protein sequence ID" value="KAF5313218.1"/>
    <property type="molecule type" value="Genomic_DNA"/>
</dbReference>
<comment type="caution">
    <text evidence="3">The sequence shown here is derived from an EMBL/GenBank/DDBJ whole genome shotgun (WGS) entry which is preliminary data.</text>
</comment>
<evidence type="ECO:0000313" key="4">
    <source>
        <dbReference type="Proteomes" id="UP000567179"/>
    </source>
</evidence>
<dbReference type="GO" id="GO:0005737">
    <property type="term" value="C:cytoplasm"/>
    <property type="evidence" value="ECO:0007669"/>
    <property type="project" value="TreeGrafter"/>
</dbReference>
<dbReference type="Gene3D" id="3.10.310.10">
    <property type="entry name" value="Diaminopimelate Epimerase, Chain A, domain 1"/>
    <property type="match status" value="2"/>
</dbReference>
<evidence type="ECO:0008006" key="5">
    <source>
        <dbReference type="Google" id="ProtNLM"/>
    </source>
</evidence>
<keyword evidence="2" id="KW-0413">Isomerase</keyword>
<dbReference type="Proteomes" id="UP000567179">
    <property type="component" value="Unassembled WGS sequence"/>
</dbReference>
<accession>A0A8H5AYG1</accession>
<dbReference type="InterPro" id="IPR003719">
    <property type="entry name" value="Phenazine_PhzF-like"/>
</dbReference>
<keyword evidence="4" id="KW-1185">Reference proteome</keyword>
<dbReference type="PANTHER" id="PTHR13774:SF17">
    <property type="entry name" value="PHENAZINE BIOSYNTHESIS-LIKE DOMAIN-CONTAINING PROTEIN"/>
    <property type="match status" value="1"/>
</dbReference>
<dbReference type="PANTHER" id="PTHR13774">
    <property type="entry name" value="PHENAZINE BIOSYNTHESIS PROTEIN"/>
    <property type="match status" value="1"/>
</dbReference>
<dbReference type="AlphaFoldDB" id="A0A8H5AYG1"/>
<evidence type="ECO:0000313" key="3">
    <source>
        <dbReference type="EMBL" id="KAF5313218.1"/>
    </source>
</evidence>
<organism evidence="3 4">
    <name type="scientific">Psilocybe cf. subviscida</name>
    <dbReference type="NCBI Taxonomy" id="2480587"/>
    <lineage>
        <taxon>Eukaryota</taxon>
        <taxon>Fungi</taxon>
        <taxon>Dikarya</taxon>
        <taxon>Basidiomycota</taxon>
        <taxon>Agaricomycotina</taxon>
        <taxon>Agaricomycetes</taxon>
        <taxon>Agaricomycetidae</taxon>
        <taxon>Agaricales</taxon>
        <taxon>Agaricineae</taxon>
        <taxon>Strophariaceae</taxon>
        <taxon>Psilocybe</taxon>
    </lineage>
</organism>
<dbReference type="GO" id="GO:0016853">
    <property type="term" value="F:isomerase activity"/>
    <property type="evidence" value="ECO:0007669"/>
    <property type="project" value="UniProtKB-KW"/>
</dbReference>
<reference evidence="3 4" key="1">
    <citation type="journal article" date="2020" name="ISME J.">
        <title>Uncovering the hidden diversity of litter-decomposition mechanisms in mushroom-forming fungi.</title>
        <authorList>
            <person name="Floudas D."/>
            <person name="Bentzer J."/>
            <person name="Ahren D."/>
            <person name="Johansson T."/>
            <person name="Persson P."/>
            <person name="Tunlid A."/>
        </authorList>
    </citation>
    <scope>NUCLEOTIDE SEQUENCE [LARGE SCALE GENOMIC DNA]</scope>
    <source>
        <strain evidence="3 4">CBS 101986</strain>
    </source>
</reference>
<proteinExistence type="inferred from homology"/>
<comment type="similarity">
    <text evidence="1">Belongs to the PhzF family.</text>
</comment>
<dbReference type="OrthoDB" id="75169at2759"/>
<dbReference type="PIRSF" id="PIRSF016184">
    <property type="entry name" value="PhzC_PhzF"/>
    <property type="match status" value="1"/>
</dbReference>
<gene>
    <name evidence="3" type="ORF">D9619_002824</name>
</gene>
<sequence>MGRPQTPFHLVAAFTSSPYGGNPAAVVFLDVSSPKDLLGKISQNLNQPIITFISPDPVPSTDPQVLKYLARFYVSNGKEVPICGHGTLAASELIFSMPTTQAAIHTIQYTTGELTGGATLIATKWEDGFIQIDLPSTVPGHVSDEEKARLKTHVDKAFGRDVKINDIKTGGKVYEQYIMIELDEVEDLAGSTVDAAQLLGTNFVVHILTTASSDPNVEFVSRMFSPLMLGSPFEDAVCGSAHGTLSPYWYTKKGIPSGKEVRVKQVSPRGGDLRIVWEKEEGRVKLRGQCTVLASGHLQL</sequence>
<dbReference type="Pfam" id="PF02567">
    <property type="entry name" value="PhzC-PhzF"/>
    <property type="match status" value="1"/>
</dbReference>
<dbReference type="SUPFAM" id="SSF54506">
    <property type="entry name" value="Diaminopimelate epimerase-like"/>
    <property type="match status" value="1"/>
</dbReference>
<evidence type="ECO:0000256" key="2">
    <source>
        <dbReference type="ARBA" id="ARBA00023235"/>
    </source>
</evidence>
<evidence type="ECO:0000256" key="1">
    <source>
        <dbReference type="ARBA" id="ARBA00008270"/>
    </source>
</evidence>